<dbReference type="InterPro" id="IPR036869">
    <property type="entry name" value="J_dom_sf"/>
</dbReference>
<dbReference type="RefSeq" id="WP_066842417.1">
    <property type="nucleotide sequence ID" value="NZ_CP019602.1"/>
</dbReference>
<dbReference type="STRING" id="450378.GCA_001661675_00348"/>
<dbReference type="Gene3D" id="1.10.287.110">
    <property type="entry name" value="DnaJ domain"/>
    <property type="match status" value="1"/>
</dbReference>
<evidence type="ECO:0000313" key="3">
    <source>
        <dbReference type="Proteomes" id="UP000195807"/>
    </source>
</evidence>
<reference evidence="2 3" key="1">
    <citation type="submission" date="2017-01" db="EMBL/GenBank/DDBJ databases">
        <title>Complete genome sequence of esterase-producing bacterium Croceicoccus marinus E4A9.</title>
        <authorList>
            <person name="Wu Y.-H."/>
            <person name="Cheng H."/>
            <person name="Xu L."/>
            <person name="Huo Y.-Y."/>
            <person name="Wang C.-S."/>
            <person name="Xu X.-W."/>
        </authorList>
    </citation>
    <scope>NUCLEOTIDE SEQUENCE [LARGE SCALE GENOMIC DNA]</scope>
    <source>
        <strain evidence="2 3">E4A9</strain>
    </source>
</reference>
<dbReference type="SUPFAM" id="SSF46565">
    <property type="entry name" value="Chaperone J-domain"/>
    <property type="match status" value="1"/>
</dbReference>
<evidence type="ECO:0000313" key="2">
    <source>
        <dbReference type="EMBL" id="ARU15129.1"/>
    </source>
</evidence>
<protein>
    <submittedName>
        <fullName evidence="2">Molecular chaperone DnaJ</fullName>
    </submittedName>
</protein>
<dbReference type="OrthoDB" id="9786294at2"/>
<feature type="domain" description="J" evidence="1">
    <location>
        <begin position="145"/>
        <end position="202"/>
    </location>
</feature>
<accession>A0A1Z1F8J2</accession>
<dbReference type="PRINTS" id="PR00625">
    <property type="entry name" value="JDOMAIN"/>
</dbReference>
<dbReference type="SMART" id="SM00271">
    <property type="entry name" value="DnaJ"/>
    <property type="match status" value="1"/>
</dbReference>
<dbReference type="InterPro" id="IPR001623">
    <property type="entry name" value="DnaJ_domain"/>
</dbReference>
<dbReference type="Pfam" id="PF00226">
    <property type="entry name" value="DnaJ"/>
    <property type="match status" value="1"/>
</dbReference>
<evidence type="ECO:0000259" key="1">
    <source>
        <dbReference type="PROSITE" id="PS50076"/>
    </source>
</evidence>
<proteinExistence type="predicted"/>
<gene>
    <name evidence="2" type="ORF">A9D14_01750</name>
</gene>
<sequence length="204" mass="22962">MKHDRFHGRFENEGRACDAPGCREAGEFRAPGRRASGFDGPGDWRWFCLEHVRAFNAGYDFFEGMSADEILDAQSPAYGWGAGSPKGRNAFSATAGVDGVPRWADFDDPLDAISARARNIKSRARQGWEREARARDVGLSGADRDAMDVLGLSYDADRPALRRRYSELVRRYHPDRNGGDRSHEQRLQNVVDAYQHLKKARQFG</sequence>
<keyword evidence="3" id="KW-1185">Reference proteome</keyword>
<dbReference type="AlphaFoldDB" id="A0A1Z1F8J2"/>
<dbReference type="KEGG" id="cman:A9D14_01750"/>
<dbReference type="Proteomes" id="UP000195807">
    <property type="component" value="Chromosome"/>
</dbReference>
<dbReference type="PROSITE" id="PS50076">
    <property type="entry name" value="DNAJ_2"/>
    <property type="match status" value="1"/>
</dbReference>
<organism evidence="2 3">
    <name type="scientific">Croceicoccus marinus</name>
    <dbReference type="NCBI Taxonomy" id="450378"/>
    <lineage>
        <taxon>Bacteria</taxon>
        <taxon>Pseudomonadati</taxon>
        <taxon>Pseudomonadota</taxon>
        <taxon>Alphaproteobacteria</taxon>
        <taxon>Sphingomonadales</taxon>
        <taxon>Erythrobacteraceae</taxon>
        <taxon>Croceicoccus</taxon>
    </lineage>
</organism>
<dbReference type="EMBL" id="CP019602">
    <property type="protein sequence ID" value="ARU15129.1"/>
    <property type="molecule type" value="Genomic_DNA"/>
</dbReference>
<name>A0A1Z1F8J2_9SPHN</name>
<dbReference type="CDD" id="cd06257">
    <property type="entry name" value="DnaJ"/>
    <property type="match status" value="1"/>
</dbReference>